<dbReference type="AlphaFoldDB" id="A0A7R9KQ03"/>
<keyword evidence="2" id="KW-1185">Reference proteome</keyword>
<dbReference type="InterPro" id="IPR011333">
    <property type="entry name" value="SKP1/BTB/POZ_sf"/>
</dbReference>
<dbReference type="PANTHER" id="PTHR46071:SF2">
    <property type="entry name" value="ANKYRIN REPEAT AND BTB_POZ DOMAIN-CONTAINING PROTEIN 2-LIKE PROTEIN"/>
    <property type="match status" value="1"/>
</dbReference>
<evidence type="ECO:0000313" key="1">
    <source>
        <dbReference type="EMBL" id="CAD7627229.1"/>
    </source>
</evidence>
<name>A0A7R9KQ03_9ACAR</name>
<dbReference type="InterPro" id="IPR052089">
    <property type="entry name" value="Ankyrin-BTB/POZ_domain"/>
</dbReference>
<gene>
    <name evidence="1" type="ORF">OSB1V03_LOCUS7659</name>
</gene>
<dbReference type="Proteomes" id="UP000759131">
    <property type="component" value="Unassembled WGS sequence"/>
</dbReference>
<organism evidence="1">
    <name type="scientific">Medioppia subpectinata</name>
    <dbReference type="NCBI Taxonomy" id="1979941"/>
    <lineage>
        <taxon>Eukaryota</taxon>
        <taxon>Metazoa</taxon>
        <taxon>Ecdysozoa</taxon>
        <taxon>Arthropoda</taxon>
        <taxon>Chelicerata</taxon>
        <taxon>Arachnida</taxon>
        <taxon>Acari</taxon>
        <taxon>Acariformes</taxon>
        <taxon>Sarcoptiformes</taxon>
        <taxon>Oribatida</taxon>
        <taxon>Brachypylina</taxon>
        <taxon>Oppioidea</taxon>
        <taxon>Oppiidae</taxon>
        <taxon>Medioppia</taxon>
    </lineage>
</organism>
<dbReference type="OrthoDB" id="2316821at2759"/>
<dbReference type="EMBL" id="OC859123">
    <property type="protein sequence ID" value="CAD7627229.1"/>
    <property type="molecule type" value="Genomic_DNA"/>
</dbReference>
<evidence type="ECO:0008006" key="3">
    <source>
        <dbReference type="Google" id="ProtNLM"/>
    </source>
</evidence>
<proteinExistence type="predicted"/>
<protein>
    <recommendedName>
        <fullName evidence="3">BTB domain-containing protein</fullName>
    </recommendedName>
</protein>
<reference evidence="1" key="1">
    <citation type="submission" date="2020-11" db="EMBL/GenBank/DDBJ databases">
        <authorList>
            <person name="Tran Van P."/>
        </authorList>
    </citation>
    <scope>NUCLEOTIDE SEQUENCE</scope>
</reference>
<evidence type="ECO:0000313" key="2">
    <source>
        <dbReference type="Proteomes" id="UP000759131"/>
    </source>
</evidence>
<accession>A0A7R9KQ03</accession>
<dbReference type="Gene3D" id="3.30.710.10">
    <property type="entry name" value="Potassium Channel Kv1.1, Chain A"/>
    <property type="match status" value="1"/>
</dbReference>
<dbReference type="EMBL" id="CAJPIZ010004548">
    <property type="protein sequence ID" value="CAG2107659.1"/>
    <property type="molecule type" value="Genomic_DNA"/>
</dbReference>
<dbReference type="SUPFAM" id="SSF54695">
    <property type="entry name" value="POZ domain"/>
    <property type="match status" value="1"/>
</dbReference>
<dbReference type="PANTHER" id="PTHR46071">
    <property type="entry name" value="ANKYRIN REPEAT AND BTB/POZ DOMAIN-CONTAINING"/>
    <property type="match status" value="1"/>
</dbReference>
<sequence length="208" mass="24195">MHTWMATVGTAHGMRLDAIPEQLLQDFSHLWSDDCTVQFVDECLPLLFTIFRHHILCTIKVMQFLYNGGFETDTDVDQNNILELMSIASYFQLDGLLRYCSRRCCDCVDTDSVVELYMNAIQYNALELMQFCQQYMLENLVALLEHDPQLSQLLFARQPSSNSKLLFNNKPDHLSALLFTLQQRCRDRQQLALQKQQAQMGAKNQFLR</sequence>